<evidence type="ECO:0000256" key="8">
    <source>
        <dbReference type="ARBA" id="ARBA00022927"/>
    </source>
</evidence>
<dbReference type="GO" id="GO:0071973">
    <property type="term" value="P:bacterial-type flagellum-dependent cell motility"/>
    <property type="evidence" value="ECO:0007669"/>
    <property type="project" value="InterPro"/>
</dbReference>
<evidence type="ECO:0000256" key="4">
    <source>
        <dbReference type="ARBA" id="ARBA00022448"/>
    </source>
</evidence>
<evidence type="ECO:0000256" key="3">
    <source>
        <dbReference type="ARBA" id="ARBA00020392"/>
    </source>
</evidence>
<comment type="subcellular location">
    <subcellularLocation>
        <location evidence="1">Cell membrane</location>
        <topology evidence="1">Peripheral membrane protein</topology>
        <orientation evidence="1">Cytoplasmic side</orientation>
    </subcellularLocation>
</comment>
<dbReference type="GO" id="GO:0006935">
    <property type="term" value="P:chemotaxis"/>
    <property type="evidence" value="ECO:0007669"/>
    <property type="project" value="UniProtKB-KW"/>
</dbReference>
<evidence type="ECO:0000256" key="10">
    <source>
        <dbReference type="ARBA" id="ARBA00023225"/>
    </source>
</evidence>
<keyword evidence="8" id="KW-0653">Protein transport</keyword>
<evidence type="ECO:0000313" key="13">
    <source>
        <dbReference type="Proteomes" id="UP000199411"/>
    </source>
</evidence>
<evidence type="ECO:0000313" key="12">
    <source>
        <dbReference type="EMBL" id="SDB97751.1"/>
    </source>
</evidence>
<sequence length="145" mass="17712">MFIFKLEKVKNLKENLMNIEIMKLHEINNQIKSKNQYLSELESQKKCLIEKFDLHIKTNVDFNILKYIADSILSLDLEIRSTKKIIEELQNKKIAQIETIKNFHKEIKKFEKLKEYYKERYIYEEKLKEQNFINDISSIFYVRNK</sequence>
<evidence type="ECO:0000256" key="5">
    <source>
        <dbReference type="ARBA" id="ARBA00022475"/>
    </source>
</evidence>
<dbReference type="InterPro" id="IPR053716">
    <property type="entry name" value="Flag_assembly_chemotaxis_eff"/>
</dbReference>
<evidence type="ECO:0000256" key="1">
    <source>
        <dbReference type="ARBA" id="ARBA00004413"/>
    </source>
</evidence>
<keyword evidence="10" id="KW-1006">Bacterial flagellum protein export</keyword>
<evidence type="ECO:0000256" key="9">
    <source>
        <dbReference type="ARBA" id="ARBA00023136"/>
    </source>
</evidence>
<dbReference type="GO" id="GO:0044781">
    <property type="term" value="P:bacterial-type flagellum organization"/>
    <property type="evidence" value="ECO:0007669"/>
    <property type="project" value="UniProtKB-KW"/>
</dbReference>
<name>A0A1G6HU32_9BACT</name>
<keyword evidence="5" id="KW-1003">Cell membrane</keyword>
<dbReference type="AlphaFoldDB" id="A0A1G6HU32"/>
<keyword evidence="6" id="KW-0145">Chemotaxis</keyword>
<protein>
    <recommendedName>
        <fullName evidence="3">Flagellar FliJ protein</fullName>
    </recommendedName>
</protein>
<keyword evidence="7" id="KW-1005">Bacterial flagellum biogenesis</keyword>
<organism evidence="12 13">
    <name type="scientific">Desulfurella multipotens</name>
    <dbReference type="NCBI Taxonomy" id="79269"/>
    <lineage>
        <taxon>Bacteria</taxon>
        <taxon>Pseudomonadati</taxon>
        <taxon>Campylobacterota</taxon>
        <taxon>Desulfurellia</taxon>
        <taxon>Desulfurellales</taxon>
        <taxon>Desulfurellaceae</taxon>
        <taxon>Desulfurella</taxon>
    </lineage>
</organism>
<dbReference type="GO" id="GO:0009288">
    <property type="term" value="C:bacterial-type flagellum"/>
    <property type="evidence" value="ECO:0007669"/>
    <property type="project" value="InterPro"/>
</dbReference>
<reference evidence="13" key="1">
    <citation type="submission" date="2016-10" db="EMBL/GenBank/DDBJ databases">
        <authorList>
            <person name="Varghese N."/>
            <person name="Submissions S."/>
        </authorList>
    </citation>
    <scope>NUCLEOTIDE SEQUENCE [LARGE SCALE GENOMIC DNA]</scope>
    <source>
        <strain evidence="13">DSM 8415</strain>
    </source>
</reference>
<dbReference type="Gene3D" id="1.10.287.1700">
    <property type="match status" value="1"/>
</dbReference>
<keyword evidence="13" id="KW-1185">Reference proteome</keyword>
<dbReference type="OrthoDB" id="10009351at2"/>
<dbReference type="Proteomes" id="UP000199411">
    <property type="component" value="Unassembled WGS sequence"/>
</dbReference>
<accession>A0A1G6HU32</accession>
<dbReference type="RefSeq" id="WP_025392489.1">
    <property type="nucleotide sequence ID" value="NZ_FMYU01000001.1"/>
</dbReference>
<dbReference type="GO" id="GO:0005886">
    <property type="term" value="C:plasma membrane"/>
    <property type="evidence" value="ECO:0007669"/>
    <property type="project" value="UniProtKB-SubCell"/>
</dbReference>
<evidence type="ECO:0000256" key="7">
    <source>
        <dbReference type="ARBA" id="ARBA00022795"/>
    </source>
</evidence>
<keyword evidence="9" id="KW-0472">Membrane</keyword>
<dbReference type="EMBL" id="FMYU01000001">
    <property type="protein sequence ID" value="SDB97751.1"/>
    <property type="molecule type" value="Genomic_DNA"/>
</dbReference>
<evidence type="ECO:0000256" key="2">
    <source>
        <dbReference type="ARBA" id="ARBA00010004"/>
    </source>
</evidence>
<dbReference type="GO" id="GO:0015031">
    <property type="term" value="P:protein transport"/>
    <property type="evidence" value="ECO:0007669"/>
    <property type="project" value="UniProtKB-KW"/>
</dbReference>
<keyword evidence="11" id="KW-0175">Coiled coil</keyword>
<evidence type="ECO:0000256" key="6">
    <source>
        <dbReference type="ARBA" id="ARBA00022500"/>
    </source>
</evidence>
<proteinExistence type="inferred from homology"/>
<feature type="coiled-coil region" evidence="11">
    <location>
        <begin position="72"/>
        <end position="106"/>
    </location>
</feature>
<comment type="similarity">
    <text evidence="2">Belongs to the FliJ family.</text>
</comment>
<keyword evidence="4" id="KW-0813">Transport</keyword>
<gene>
    <name evidence="12" type="ORF">SAMN05660835_00117</name>
</gene>
<dbReference type="Pfam" id="PF02050">
    <property type="entry name" value="FliJ"/>
    <property type="match status" value="1"/>
</dbReference>
<evidence type="ECO:0000256" key="11">
    <source>
        <dbReference type="SAM" id="Coils"/>
    </source>
</evidence>
<dbReference type="InterPro" id="IPR012823">
    <property type="entry name" value="Flagell_FliJ"/>
</dbReference>